<evidence type="ECO:0000313" key="1">
    <source>
        <dbReference type="EMBL" id="UOQ65016.1"/>
    </source>
</evidence>
<sequence length="72" mass="8560">MQYTIPTPFVGFRTFVFRRYITLRYHFVSPTAELAAKAARRARKLRKKEVKDERMRNFFGWCEGCAAYGSIF</sequence>
<reference evidence="1" key="1">
    <citation type="submission" date="2022-04" db="EMBL/GenBank/DDBJ databases">
        <title>Hymenobacter sp. isolated from the air.</title>
        <authorList>
            <person name="Won M."/>
            <person name="Lee C.-M."/>
            <person name="Woen H.-Y."/>
            <person name="Kwon S.-W."/>
        </authorList>
    </citation>
    <scope>NUCLEOTIDE SEQUENCE</scope>
    <source>
        <strain evidence="1">5420S-77</strain>
    </source>
</reference>
<evidence type="ECO:0000313" key="2">
    <source>
        <dbReference type="Proteomes" id="UP000830401"/>
    </source>
</evidence>
<protein>
    <submittedName>
        <fullName evidence="1">Uncharacterized protein</fullName>
    </submittedName>
</protein>
<dbReference type="RefSeq" id="WP_245119026.1">
    <property type="nucleotide sequence ID" value="NZ_CP095061.1"/>
</dbReference>
<accession>A0ABY4G2G1</accession>
<organism evidence="1 2">
    <name type="scientific">Hymenobacter volaticus</name>
    <dbReference type="NCBI Taxonomy" id="2932254"/>
    <lineage>
        <taxon>Bacteria</taxon>
        <taxon>Pseudomonadati</taxon>
        <taxon>Bacteroidota</taxon>
        <taxon>Cytophagia</taxon>
        <taxon>Cytophagales</taxon>
        <taxon>Hymenobacteraceae</taxon>
        <taxon>Hymenobacter</taxon>
    </lineage>
</organism>
<dbReference type="Proteomes" id="UP000830401">
    <property type="component" value="Chromosome"/>
</dbReference>
<gene>
    <name evidence="1" type="ORF">MUN86_15775</name>
</gene>
<keyword evidence="2" id="KW-1185">Reference proteome</keyword>
<name>A0ABY4G2G1_9BACT</name>
<dbReference type="EMBL" id="CP095061">
    <property type="protein sequence ID" value="UOQ65016.1"/>
    <property type="molecule type" value="Genomic_DNA"/>
</dbReference>
<proteinExistence type="predicted"/>